<dbReference type="RefSeq" id="XP_002542676.1">
    <property type="nucleotide sequence ID" value="XM_002542630.1"/>
</dbReference>
<accession>C4JEN2</accession>
<proteinExistence type="predicted"/>
<evidence type="ECO:0000313" key="2">
    <source>
        <dbReference type="Proteomes" id="UP000002058"/>
    </source>
</evidence>
<dbReference type="InParanoid" id="C4JEN2"/>
<dbReference type="EMBL" id="CH476615">
    <property type="protein sequence ID" value="EEP77343.1"/>
    <property type="molecule type" value="Genomic_DNA"/>
</dbReference>
<dbReference type="KEGG" id="ure:UREG_02192"/>
<keyword evidence="2" id="KW-1185">Reference proteome</keyword>
<protein>
    <recommendedName>
        <fullName evidence="3">Nucleotidyltransferase family protein</fullName>
    </recommendedName>
</protein>
<evidence type="ECO:0000313" key="1">
    <source>
        <dbReference type="EMBL" id="EEP77343.1"/>
    </source>
</evidence>
<dbReference type="OMA" id="ACQISYL"/>
<dbReference type="OrthoDB" id="2730545at2759"/>
<dbReference type="GeneID" id="8440872"/>
<dbReference type="HOGENOM" id="CLU_082158_0_0_1"/>
<reference evidence="2" key="1">
    <citation type="journal article" date="2009" name="Genome Res.">
        <title>Comparative genomic analyses of the human fungal pathogens Coccidioides and their relatives.</title>
        <authorList>
            <person name="Sharpton T.J."/>
            <person name="Stajich J.E."/>
            <person name="Rounsley S.D."/>
            <person name="Gardner M.J."/>
            <person name="Wortman J.R."/>
            <person name="Jordar V.S."/>
            <person name="Maiti R."/>
            <person name="Kodira C.D."/>
            <person name="Neafsey D.E."/>
            <person name="Zeng Q."/>
            <person name="Hung C.-Y."/>
            <person name="McMahan C."/>
            <person name="Muszewska A."/>
            <person name="Grynberg M."/>
            <person name="Mandel M.A."/>
            <person name="Kellner E.M."/>
            <person name="Barker B.M."/>
            <person name="Galgiani J.N."/>
            <person name="Orbach M.J."/>
            <person name="Kirkland T.N."/>
            <person name="Cole G.T."/>
            <person name="Henn M.R."/>
            <person name="Birren B.W."/>
            <person name="Taylor J.W."/>
        </authorList>
    </citation>
    <scope>NUCLEOTIDE SEQUENCE [LARGE SCALE GENOMIC DNA]</scope>
    <source>
        <strain evidence="2">UAMH 1704</strain>
    </source>
</reference>
<dbReference type="AlphaFoldDB" id="C4JEN2"/>
<dbReference type="VEuPathDB" id="FungiDB:UREG_02192"/>
<evidence type="ECO:0008006" key="3">
    <source>
        <dbReference type="Google" id="ProtNLM"/>
    </source>
</evidence>
<dbReference type="eggNOG" id="ENOG502SDFN">
    <property type="taxonomic scope" value="Eukaryota"/>
</dbReference>
<dbReference type="Proteomes" id="UP000002058">
    <property type="component" value="Unassembled WGS sequence"/>
</dbReference>
<gene>
    <name evidence="1" type="ORF">UREG_02192</name>
</gene>
<sequence length="274" mass="31787">MSPALDEVTPIEGWLLEQYAKQACDDPWSIERYSACRLLKESGISCYLWAEDALVYYGVPTGVFDIHIIVDDVKKAADALIERGWHPPPPDFKARYIDIEEATCYLVELQCKSVRNFDPVVALTAASDWDIKLPDIAMQKSWQPQRIARWPFIPPLHQLLDSLIRKWLDTSDHLFFCRHISNFLGYLYDYVPILNLREFADYLKVEHQQYHFDVIAGVSYTREPFRIHSKKVRDSILRGDYEICECSVSRDDDRFFTAGVEAQLLAMLPPANHK</sequence>
<name>C4JEN2_UNCRE</name>
<organism evidence="1 2">
    <name type="scientific">Uncinocarpus reesii (strain UAMH 1704)</name>
    <dbReference type="NCBI Taxonomy" id="336963"/>
    <lineage>
        <taxon>Eukaryota</taxon>
        <taxon>Fungi</taxon>
        <taxon>Dikarya</taxon>
        <taxon>Ascomycota</taxon>
        <taxon>Pezizomycotina</taxon>
        <taxon>Eurotiomycetes</taxon>
        <taxon>Eurotiomycetidae</taxon>
        <taxon>Onygenales</taxon>
        <taxon>Onygenaceae</taxon>
        <taxon>Uncinocarpus</taxon>
    </lineage>
</organism>